<feature type="transmembrane region" description="Helical" evidence="8">
    <location>
        <begin position="61"/>
        <end position="79"/>
    </location>
</feature>
<accession>A0A2S1KS59</accession>
<dbReference type="InterPro" id="IPR027469">
    <property type="entry name" value="Cation_efflux_TMD_sf"/>
</dbReference>
<feature type="transmembrane region" description="Helical" evidence="8">
    <location>
        <begin position="166"/>
        <end position="187"/>
    </location>
</feature>
<feature type="transmembrane region" description="Helical" evidence="8">
    <location>
        <begin position="193"/>
        <end position="210"/>
    </location>
</feature>
<comment type="subcellular location">
    <subcellularLocation>
        <location evidence="1">Membrane</location>
        <topology evidence="1">Multi-pass membrane protein</topology>
    </subcellularLocation>
</comment>
<dbReference type="InterPro" id="IPR058533">
    <property type="entry name" value="Cation_efflux_TM"/>
</dbReference>
<dbReference type="AlphaFoldDB" id="A0A2S1KS59"/>
<evidence type="ECO:0008006" key="13">
    <source>
        <dbReference type="Google" id="ProtNLM"/>
    </source>
</evidence>
<dbReference type="InterPro" id="IPR002524">
    <property type="entry name" value="Cation_efflux"/>
</dbReference>
<feature type="transmembrane region" description="Helical" evidence="8">
    <location>
        <begin position="21"/>
        <end position="41"/>
    </location>
</feature>
<evidence type="ECO:0000259" key="9">
    <source>
        <dbReference type="Pfam" id="PF01545"/>
    </source>
</evidence>
<dbReference type="Proteomes" id="UP000244870">
    <property type="component" value="Chromosome"/>
</dbReference>
<evidence type="ECO:0000256" key="2">
    <source>
        <dbReference type="ARBA" id="ARBA00008873"/>
    </source>
</evidence>
<dbReference type="SUPFAM" id="SSF161111">
    <property type="entry name" value="Cation efflux protein transmembrane domain-like"/>
    <property type="match status" value="1"/>
</dbReference>
<dbReference type="EMBL" id="CP020928">
    <property type="protein sequence ID" value="AWF95838.1"/>
    <property type="molecule type" value="Genomic_DNA"/>
</dbReference>
<keyword evidence="5 8" id="KW-1133">Transmembrane helix</keyword>
<dbReference type="InterPro" id="IPR036837">
    <property type="entry name" value="Cation_efflux_CTD_sf"/>
</dbReference>
<evidence type="ECO:0000256" key="1">
    <source>
        <dbReference type="ARBA" id="ARBA00004141"/>
    </source>
</evidence>
<evidence type="ECO:0000256" key="7">
    <source>
        <dbReference type="ARBA" id="ARBA00023136"/>
    </source>
</evidence>
<organism evidence="11 12">
    <name type="scientific">Weissella cibaria</name>
    <dbReference type="NCBI Taxonomy" id="137591"/>
    <lineage>
        <taxon>Bacteria</taxon>
        <taxon>Bacillati</taxon>
        <taxon>Bacillota</taxon>
        <taxon>Bacilli</taxon>
        <taxon>Lactobacillales</taxon>
        <taxon>Lactobacillaceae</taxon>
        <taxon>Weissella</taxon>
    </lineage>
</organism>
<dbReference type="Pfam" id="PF01545">
    <property type="entry name" value="Cation_efflux"/>
    <property type="match status" value="1"/>
</dbReference>
<dbReference type="InterPro" id="IPR027470">
    <property type="entry name" value="Cation_efflux_CTD"/>
</dbReference>
<feature type="domain" description="Cation efflux protein transmembrane" evidence="9">
    <location>
        <begin position="25"/>
        <end position="218"/>
    </location>
</feature>
<evidence type="ECO:0000256" key="8">
    <source>
        <dbReference type="SAM" id="Phobius"/>
    </source>
</evidence>
<evidence type="ECO:0000259" key="10">
    <source>
        <dbReference type="Pfam" id="PF16916"/>
    </source>
</evidence>
<evidence type="ECO:0000256" key="4">
    <source>
        <dbReference type="ARBA" id="ARBA00022692"/>
    </source>
</evidence>
<reference evidence="11 12" key="1">
    <citation type="submission" date="2017-04" db="EMBL/GenBank/DDBJ databases">
        <title>Weissella cibaria strain m2 complete genome.</title>
        <authorList>
            <person name="Pan Q."/>
            <person name="Tan M."/>
            <person name="Yao F."/>
            <person name="Su S."/>
        </authorList>
    </citation>
    <scope>NUCLEOTIDE SEQUENCE [LARGE SCALE GENOMIC DNA]</scope>
    <source>
        <strain evidence="11 12">M2</strain>
    </source>
</reference>
<evidence type="ECO:0000313" key="11">
    <source>
        <dbReference type="EMBL" id="AWF95838.1"/>
    </source>
</evidence>
<gene>
    <name evidence="11" type="ORF">B6254_1435</name>
</gene>
<feature type="domain" description="Cation efflux protein cytoplasmic" evidence="10">
    <location>
        <begin position="224"/>
        <end position="295"/>
    </location>
</feature>
<comment type="similarity">
    <text evidence="2">Belongs to the cation diffusion facilitator (CDF) transporter (TC 2.A.4) family. SLC30A subfamily.</text>
</comment>
<name>A0A2S1KS59_9LACO</name>
<feature type="transmembrane region" description="Helical" evidence="8">
    <location>
        <begin position="127"/>
        <end position="146"/>
    </location>
</feature>
<dbReference type="InterPro" id="IPR050681">
    <property type="entry name" value="CDF/SLC30A"/>
</dbReference>
<evidence type="ECO:0000256" key="6">
    <source>
        <dbReference type="ARBA" id="ARBA00023065"/>
    </source>
</evidence>
<dbReference type="Pfam" id="PF16916">
    <property type="entry name" value="ZT_dimer"/>
    <property type="match status" value="1"/>
</dbReference>
<keyword evidence="4 8" id="KW-0812">Transmembrane</keyword>
<dbReference type="GO" id="GO:0005385">
    <property type="term" value="F:zinc ion transmembrane transporter activity"/>
    <property type="evidence" value="ECO:0007669"/>
    <property type="project" value="TreeGrafter"/>
</dbReference>
<feature type="transmembrane region" description="Helical" evidence="8">
    <location>
        <begin position="91"/>
        <end position="112"/>
    </location>
</feature>
<dbReference type="PANTHER" id="PTHR11562">
    <property type="entry name" value="CATION EFFLUX PROTEIN/ ZINC TRANSPORTER"/>
    <property type="match status" value="1"/>
</dbReference>
<keyword evidence="6" id="KW-0406">Ion transport</keyword>
<keyword evidence="3" id="KW-0813">Transport</keyword>
<keyword evidence="7 8" id="KW-0472">Membrane</keyword>
<evidence type="ECO:0000256" key="3">
    <source>
        <dbReference type="ARBA" id="ARBA00022448"/>
    </source>
</evidence>
<proteinExistence type="inferred from homology"/>
<evidence type="ECO:0000313" key="12">
    <source>
        <dbReference type="Proteomes" id="UP000244870"/>
    </source>
</evidence>
<dbReference type="NCBIfam" id="TIGR01297">
    <property type="entry name" value="CDF"/>
    <property type="match status" value="1"/>
</dbReference>
<dbReference type="GO" id="GO:0005886">
    <property type="term" value="C:plasma membrane"/>
    <property type="evidence" value="ECO:0007669"/>
    <property type="project" value="TreeGrafter"/>
</dbReference>
<dbReference type="Gene3D" id="1.20.1510.10">
    <property type="entry name" value="Cation efflux protein transmembrane domain"/>
    <property type="match status" value="1"/>
</dbReference>
<sequence length="304" mass="32679">METEGMKMAHTHHHEIEQNNQTPYLIGIGLNLAFIIGEMIFAKLAGSTALFADALHSVSDVASLILSWLAVLVFGLKATRRRTYGFHNTTILASAINAILLLIAVGIIWFEAIDKLINGKAHVDGDIVIWVALVGILVNFLAAHFFAKSGQQEHDLNARGAYIHLLADAGVSVGVVISGVLIALTGWNWIDPLVSALIGIVIVVSSWDVFKQSLNLLLNGVPAGIDEAGIADYLANHAAVKSVHDLHIWGISTTEAALTAHLAVTPTFNDADLDDITETLKHEFGIAHTTIQAETHLEVNCNTI</sequence>
<dbReference type="PANTHER" id="PTHR11562:SF17">
    <property type="entry name" value="RE54080P-RELATED"/>
    <property type="match status" value="1"/>
</dbReference>
<dbReference type="SUPFAM" id="SSF160240">
    <property type="entry name" value="Cation efflux protein cytoplasmic domain-like"/>
    <property type="match status" value="1"/>
</dbReference>
<protein>
    <recommendedName>
        <fullName evidence="13">Cation transporter</fullName>
    </recommendedName>
</protein>
<evidence type="ECO:0000256" key="5">
    <source>
        <dbReference type="ARBA" id="ARBA00022989"/>
    </source>
</evidence>